<keyword evidence="1" id="KW-0812">Transmembrane</keyword>
<feature type="transmembrane region" description="Helical" evidence="1">
    <location>
        <begin position="284"/>
        <end position="306"/>
    </location>
</feature>
<dbReference type="InterPro" id="IPR040202">
    <property type="entry name" value="Brl1/Brr6"/>
</dbReference>
<keyword evidence="4" id="KW-1185">Reference proteome</keyword>
<dbReference type="GO" id="GO:0031965">
    <property type="term" value="C:nuclear membrane"/>
    <property type="evidence" value="ECO:0007669"/>
    <property type="project" value="InterPro"/>
</dbReference>
<dbReference type="Pfam" id="PF10104">
    <property type="entry name" value="Brr6_like_C_C"/>
    <property type="match status" value="1"/>
</dbReference>
<sequence length="431" mass="49132">MAFTSSRHQNIYQDLDGAFLLALSIDDSPKKGPSTGTAYNVPDTFDESDDLMEVDATYEMETKENESSLAGIGENAETPLQMNDELDNQIDSQNKDQFKNQIDSQIDHEDDEIDDREINEENNEGLVGNISNSLILSPTSLGAQMAIRRNHKEGEREDQVDYEYDTSMYPSTKSEVARNMTSFKPKVDAKIFLAENDEMAPEIKQAPIYSNEMNKSWNYQRQFARANGNVEIHHHHYYYGNAPTTTVLAQPAISTAPDKPEYQLDKIKLPQPWEESTPNEKIPYMLMTYLQLLVNVIVFGYGSYILTSMVKLIKQDIQHKLLAHANDIMVDIVSCERQYHENQCSPDTIVPALERQCNYWLKCMNQDPFNGGGKQASISAQTIGMILNSLVEPLGLKFWFLCFLLVVSLFSSNFLFGYFRAKTYYGWNEDT</sequence>
<keyword evidence="1" id="KW-1133">Transmembrane helix</keyword>
<dbReference type="InterPro" id="IPR018767">
    <property type="entry name" value="Brl1/Brr6_dom"/>
</dbReference>
<keyword evidence="1" id="KW-0472">Membrane</keyword>
<dbReference type="OrthoDB" id="5961at2759"/>
<dbReference type="AlphaFoldDB" id="A0A1E4RS99"/>
<organism evidence="3 4">
    <name type="scientific">Hyphopichia burtonii NRRL Y-1933</name>
    <dbReference type="NCBI Taxonomy" id="984485"/>
    <lineage>
        <taxon>Eukaryota</taxon>
        <taxon>Fungi</taxon>
        <taxon>Dikarya</taxon>
        <taxon>Ascomycota</taxon>
        <taxon>Saccharomycotina</taxon>
        <taxon>Pichiomycetes</taxon>
        <taxon>Debaryomycetaceae</taxon>
        <taxon>Hyphopichia</taxon>
    </lineage>
</organism>
<name>A0A1E4RS99_9ASCO</name>
<dbReference type="GeneID" id="30997423"/>
<evidence type="ECO:0000313" key="3">
    <source>
        <dbReference type="EMBL" id="ODV69945.1"/>
    </source>
</evidence>
<evidence type="ECO:0000256" key="1">
    <source>
        <dbReference type="SAM" id="Phobius"/>
    </source>
</evidence>
<dbReference type="GO" id="GO:0055088">
    <property type="term" value="P:lipid homeostasis"/>
    <property type="evidence" value="ECO:0007669"/>
    <property type="project" value="InterPro"/>
</dbReference>
<dbReference type="PANTHER" id="PTHR28136:SF1">
    <property type="entry name" value="NUCLEUS EXPORT PROTEIN BRL1"/>
    <property type="match status" value="1"/>
</dbReference>
<reference evidence="4" key="1">
    <citation type="submission" date="2016-05" db="EMBL/GenBank/DDBJ databases">
        <title>Comparative genomics of biotechnologically important yeasts.</title>
        <authorList>
            <consortium name="DOE Joint Genome Institute"/>
            <person name="Riley R."/>
            <person name="Haridas S."/>
            <person name="Wolfe K.H."/>
            <person name="Lopes M.R."/>
            <person name="Hittinger C.T."/>
            <person name="Goker M."/>
            <person name="Salamov A."/>
            <person name="Wisecaver J."/>
            <person name="Long T.M."/>
            <person name="Aerts A.L."/>
            <person name="Barry K."/>
            <person name="Choi C."/>
            <person name="Clum A."/>
            <person name="Coughlan A.Y."/>
            <person name="Deshpande S."/>
            <person name="Douglass A.P."/>
            <person name="Hanson S.J."/>
            <person name="Klenk H.-P."/>
            <person name="Labutti K."/>
            <person name="Lapidus A."/>
            <person name="Lindquist E."/>
            <person name="Lipzen A."/>
            <person name="Meier-Kolthoff J.P."/>
            <person name="Ohm R.A."/>
            <person name="Otillar R.P."/>
            <person name="Pangilinan J."/>
            <person name="Peng Y."/>
            <person name="Rokas A."/>
            <person name="Rosa C.A."/>
            <person name="Scheuner C."/>
            <person name="Sibirny A.A."/>
            <person name="Slot J.C."/>
            <person name="Stielow J.B."/>
            <person name="Sun H."/>
            <person name="Kurtzman C.P."/>
            <person name="Blackwell M."/>
            <person name="Grigoriev I.V."/>
            <person name="Jeffries T.W."/>
        </authorList>
    </citation>
    <scope>NUCLEOTIDE SEQUENCE [LARGE SCALE GENOMIC DNA]</scope>
    <source>
        <strain evidence="4">NRRL Y-1933</strain>
    </source>
</reference>
<feature type="domain" description="Brl1/Brr6" evidence="2">
    <location>
        <begin position="286"/>
        <end position="420"/>
    </location>
</feature>
<feature type="transmembrane region" description="Helical" evidence="1">
    <location>
        <begin position="398"/>
        <end position="419"/>
    </location>
</feature>
<dbReference type="GO" id="GO:0006998">
    <property type="term" value="P:nuclear envelope organization"/>
    <property type="evidence" value="ECO:0007669"/>
    <property type="project" value="InterPro"/>
</dbReference>
<dbReference type="PANTHER" id="PTHR28136">
    <property type="entry name" value="NUCLEUS EXPORT PROTEIN BRR6"/>
    <property type="match status" value="1"/>
</dbReference>
<dbReference type="SMART" id="SM01042">
    <property type="entry name" value="Brr6_like_C_C"/>
    <property type="match status" value="1"/>
</dbReference>
<dbReference type="RefSeq" id="XP_020079012.1">
    <property type="nucleotide sequence ID" value="XM_020222874.1"/>
</dbReference>
<dbReference type="Proteomes" id="UP000095085">
    <property type="component" value="Unassembled WGS sequence"/>
</dbReference>
<evidence type="ECO:0000313" key="4">
    <source>
        <dbReference type="Proteomes" id="UP000095085"/>
    </source>
</evidence>
<gene>
    <name evidence="3" type="ORF">HYPBUDRAFT_176893</name>
</gene>
<dbReference type="EMBL" id="KV454538">
    <property type="protein sequence ID" value="ODV69945.1"/>
    <property type="molecule type" value="Genomic_DNA"/>
</dbReference>
<proteinExistence type="predicted"/>
<evidence type="ECO:0000259" key="2">
    <source>
        <dbReference type="SMART" id="SM01042"/>
    </source>
</evidence>
<accession>A0A1E4RS99</accession>
<protein>
    <recommendedName>
        <fullName evidence="2">Brl1/Brr6 domain-containing protein</fullName>
    </recommendedName>
</protein>